<dbReference type="EMBL" id="CP108195">
    <property type="protein sequence ID" value="WTS17237.1"/>
    <property type="molecule type" value="Genomic_DNA"/>
</dbReference>
<keyword evidence="2" id="KW-1133">Transmembrane helix</keyword>
<feature type="transmembrane region" description="Helical" evidence="2">
    <location>
        <begin position="108"/>
        <end position="127"/>
    </location>
</feature>
<gene>
    <name evidence="3" type="ORF">OHU69_43090</name>
</gene>
<organism evidence="3">
    <name type="scientific">Streptomyces sp. NBC_00119</name>
    <dbReference type="NCBI Taxonomy" id="2975659"/>
    <lineage>
        <taxon>Bacteria</taxon>
        <taxon>Bacillati</taxon>
        <taxon>Actinomycetota</taxon>
        <taxon>Actinomycetes</taxon>
        <taxon>Kitasatosporales</taxon>
        <taxon>Streptomycetaceae</taxon>
        <taxon>Streptomyces</taxon>
    </lineage>
</organism>
<evidence type="ECO:0000256" key="1">
    <source>
        <dbReference type="SAM" id="MobiDB-lite"/>
    </source>
</evidence>
<sequence length="135" mass="13130">MSPTTVSPGGTVTINATKCQTPVVRVTAPVFDGVTLNGGRSAKAKVFPGAKPGAEYDVTFDCKGEKGTAKLKISGGGARPTGPTTPTVPGGVEAGDGGSLSKLDATQLLAGTALVAGAVGAAGVYAARRRSGSQG</sequence>
<evidence type="ECO:0008006" key="4">
    <source>
        <dbReference type="Google" id="ProtNLM"/>
    </source>
</evidence>
<name>A0AAU1UGX9_9ACTN</name>
<proteinExistence type="predicted"/>
<feature type="compositionally biased region" description="Low complexity" evidence="1">
    <location>
        <begin position="80"/>
        <end position="91"/>
    </location>
</feature>
<reference evidence="3" key="1">
    <citation type="submission" date="2022-10" db="EMBL/GenBank/DDBJ databases">
        <title>The complete genomes of actinobacterial strains from the NBC collection.</title>
        <authorList>
            <person name="Joergensen T.S."/>
            <person name="Alvarez Arevalo M."/>
            <person name="Sterndorff E.B."/>
            <person name="Faurdal D."/>
            <person name="Vuksanovic O."/>
            <person name="Mourched A.-S."/>
            <person name="Charusanti P."/>
            <person name="Shaw S."/>
            <person name="Blin K."/>
            <person name="Weber T."/>
        </authorList>
    </citation>
    <scope>NUCLEOTIDE SEQUENCE</scope>
    <source>
        <strain evidence="3">NBC_00119</strain>
    </source>
</reference>
<protein>
    <recommendedName>
        <fullName evidence="4">Lipoprotein</fullName>
    </recommendedName>
</protein>
<keyword evidence="2" id="KW-0812">Transmembrane</keyword>
<evidence type="ECO:0000256" key="2">
    <source>
        <dbReference type="SAM" id="Phobius"/>
    </source>
</evidence>
<dbReference type="AlphaFoldDB" id="A0AAU1UGX9"/>
<keyword evidence="2" id="KW-0472">Membrane</keyword>
<accession>A0AAU1UGX9</accession>
<feature type="region of interest" description="Disordered" evidence="1">
    <location>
        <begin position="70"/>
        <end position="96"/>
    </location>
</feature>
<evidence type="ECO:0000313" key="3">
    <source>
        <dbReference type="EMBL" id="WTS17237.1"/>
    </source>
</evidence>